<dbReference type="EMBL" id="JAAOCA010000011">
    <property type="protein sequence ID" value="MBD1599131.1"/>
    <property type="molecule type" value="Genomic_DNA"/>
</dbReference>
<evidence type="ECO:0000313" key="1">
    <source>
        <dbReference type="EMBL" id="MBD1599131.1"/>
    </source>
</evidence>
<accession>A0ABR7Z0W4</accession>
<reference evidence="1 2" key="1">
    <citation type="journal article" date="2020" name="Insects">
        <title>Bacteria Belonging to Pseudomonas typographi sp. nov. from the Bark Beetle Ips typographus Have Genomic Potential to Aid in the Host Ecology.</title>
        <authorList>
            <person name="Peral-Aranega E."/>
            <person name="Saati-Santamaria Z."/>
            <person name="Kolarik M."/>
            <person name="Rivas R."/>
            <person name="Garcia-Fraile P."/>
        </authorList>
    </citation>
    <scope>NUCLEOTIDE SEQUENCE [LARGE SCALE GENOMIC DNA]</scope>
    <source>
        <strain evidence="1 2">CA3A</strain>
    </source>
</reference>
<protein>
    <submittedName>
        <fullName evidence="1">Uncharacterized protein</fullName>
    </submittedName>
</protein>
<organism evidence="1 2">
    <name type="scientific">Pseudomonas typographi</name>
    <dbReference type="NCBI Taxonomy" id="2715964"/>
    <lineage>
        <taxon>Bacteria</taxon>
        <taxon>Pseudomonadati</taxon>
        <taxon>Pseudomonadota</taxon>
        <taxon>Gammaproteobacteria</taxon>
        <taxon>Pseudomonadales</taxon>
        <taxon>Pseudomonadaceae</taxon>
        <taxon>Pseudomonas</taxon>
    </lineage>
</organism>
<dbReference type="RefSeq" id="WP_190420148.1">
    <property type="nucleotide sequence ID" value="NZ_JAAOCA010000011.1"/>
</dbReference>
<comment type="caution">
    <text evidence="1">The sequence shown here is derived from an EMBL/GenBank/DDBJ whole genome shotgun (WGS) entry which is preliminary data.</text>
</comment>
<name>A0ABR7Z0W4_9PSED</name>
<sequence length="326" mass="35322">MPSSYAVTPKTNVNTTASTTGVVHLYNDENNDCPLLAEGEGQSAFNRACDYQPNTVLVEKIPSQSTLLLTEDDCTESTTKSKWWVKLQATARETSTEKLSLQAILQKAGSWTADPSSDRYVAPYLKIIGAGLKDITSPKTHCALLQLPATTATGWLRTVPRPWQPRSVDQNAQCGDGALIALYSKRAGEFEYQCADLQDFANKPFKASATTTVSMDVKDTPKSCPAGQIVTGLHLANSYGGEFFEGATLTCASFRNTTATTTLAVSGSQEQNRWVKNDGHNSICERPGLPGPVYFLSSPNRFLTGLDLVAEETQWFCSQVTPSTGQ</sequence>
<dbReference type="Proteomes" id="UP000805841">
    <property type="component" value="Unassembled WGS sequence"/>
</dbReference>
<proteinExistence type="predicted"/>
<gene>
    <name evidence="1" type="ORF">HAQ05_10495</name>
</gene>
<evidence type="ECO:0000313" key="2">
    <source>
        <dbReference type="Proteomes" id="UP000805841"/>
    </source>
</evidence>
<keyword evidence="2" id="KW-1185">Reference proteome</keyword>